<sequence>MQRMPTVDWVWWSRALVPSIARPHLPYLLLMGVKSLVYEIPVNIAEKLVSRIAPGKSGTRPVVLLKFDLQCLGYVRLESGPGIEISNTYFDDNRCLFNVLFLDFNL</sequence>
<reference evidence="1" key="1">
    <citation type="submission" date="2020-08" db="EMBL/GenBank/DDBJ databases">
        <title>Multicomponent nature underlies the extraordinary mechanical properties of spider dragline silk.</title>
        <authorList>
            <person name="Kono N."/>
            <person name="Nakamura H."/>
            <person name="Mori M."/>
            <person name="Yoshida Y."/>
            <person name="Ohtoshi R."/>
            <person name="Malay A.D."/>
            <person name="Moran D.A.P."/>
            <person name="Tomita M."/>
            <person name="Numata K."/>
            <person name="Arakawa K."/>
        </authorList>
    </citation>
    <scope>NUCLEOTIDE SEQUENCE</scope>
</reference>
<evidence type="ECO:0000313" key="1">
    <source>
        <dbReference type="EMBL" id="GFS95570.1"/>
    </source>
</evidence>
<dbReference type="OrthoDB" id="6461125at2759"/>
<dbReference type="AlphaFoldDB" id="A0A8X6N698"/>
<comment type="caution">
    <text evidence="1">The sequence shown here is derived from an EMBL/GenBank/DDBJ whole genome shotgun (WGS) entry which is preliminary data.</text>
</comment>
<gene>
    <name evidence="1" type="ORF">NPIL_627381</name>
</gene>
<proteinExistence type="predicted"/>
<name>A0A8X6N698_NEPPI</name>
<protein>
    <submittedName>
        <fullName evidence="1">Uncharacterized protein</fullName>
    </submittedName>
</protein>
<organism evidence="1 2">
    <name type="scientific">Nephila pilipes</name>
    <name type="common">Giant wood spider</name>
    <name type="synonym">Nephila maculata</name>
    <dbReference type="NCBI Taxonomy" id="299642"/>
    <lineage>
        <taxon>Eukaryota</taxon>
        <taxon>Metazoa</taxon>
        <taxon>Ecdysozoa</taxon>
        <taxon>Arthropoda</taxon>
        <taxon>Chelicerata</taxon>
        <taxon>Arachnida</taxon>
        <taxon>Araneae</taxon>
        <taxon>Araneomorphae</taxon>
        <taxon>Entelegynae</taxon>
        <taxon>Araneoidea</taxon>
        <taxon>Nephilidae</taxon>
        <taxon>Nephila</taxon>
    </lineage>
</organism>
<evidence type="ECO:0000313" key="2">
    <source>
        <dbReference type="Proteomes" id="UP000887013"/>
    </source>
</evidence>
<dbReference type="Proteomes" id="UP000887013">
    <property type="component" value="Unassembled WGS sequence"/>
</dbReference>
<dbReference type="EMBL" id="BMAW01005704">
    <property type="protein sequence ID" value="GFS95570.1"/>
    <property type="molecule type" value="Genomic_DNA"/>
</dbReference>
<keyword evidence="2" id="KW-1185">Reference proteome</keyword>
<accession>A0A8X6N698</accession>